<evidence type="ECO:0000313" key="2">
    <source>
        <dbReference type="Proteomes" id="UP000023152"/>
    </source>
</evidence>
<gene>
    <name evidence="1" type="ORF">RFI_15431</name>
</gene>
<organism evidence="1 2">
    <name type="scientific">Reticulomyxa filosa</name>
    <dbReference type="NCBI Taxonomy" id="46433"/>
    <lineage>
        <taxon>Eukaryota</taxon>
        <taxon>Sar</taxon>
        <taxon>Rhizaria</taxon>
        <taxon>Retaria</taxon>
        <taxon>Foraminifera</taxon>
        <taxon>Monothalamids</taxon>
        <taxon>Reticulomyxidae</taxon>
        <taxon>Reticulomyxa</taxon>
    </lineage>
</organism>
<dbReference type="AlphaFoldDB" id="X6N8Z5"/>
<keyword evidence="2" id="KW-1185">Reference proteome</keyword>
<dbReference type="Proteomes" id="UP000023152">
    <property type="component" value="Unassembled WGS sequence"/>
</dbReference>
<dbReference type="EMBL" id="ASPP01011307">
    <property type="protein sequence ID" value="ETO21772.1"/>
    <property type="molecule type" value="Genomic_DNA"/>
</dbReference>
<proteinExistence type="predicted"/>
<name>X6N8Z5_RETFI</name>
<protein>
    <submittedName>
        <fullName evidence="1">Uncharacterized protein</fullName>
    </submittedName>
</protein>
<evidence type="ECO:0000313" key="1">
    <source>
        <dbReference type="EMBL" id="ETO21772.1"/>
    </source>
</evidence>
<reference evidence="1 2" key="1">
    <citation type="journal article" date="2013" name="Curr. Biol.">
        <title>The Genome of the Foraminiferan Reticulomyxa filosa.</title>
        <authorList>
            <person name="Glockner G."/>
            <person name="Hulsmann N."/>
            <person name="Schleicher M."/>
            <person name="Noegel A.A."/>
            <person name="Eichinger L."/>
            <person name="Gallinger C."/>
            <person name="Pawlowski J."/>
            <person name="Sierra R."/>
            <person name="Euteneuer U."/>
            <person name="Pillet L."/>
            <person name="Moustafa A."/>
            <person name="Platzer M."/>
            <person name="Groth M."/>
            <person name="Szafranski K."/>
            <person name="Schliwa M."/>
        </authorList>
    </citation>
    <scope>NUCLEOTIDE SEQUENCE [LARGE SCALE GENOMIC DNA]</scope>
</reference>
<comment type="caution">
    <text evidence="1">The sequence shown here is derived from an EMBL/GenBank/DDBJ whole genome shotgun (WGS) entry which is preliminary data.</text>
</comment>
<accession>X6N8Z5</accession>
<sequence length="197" mass="22768">MATQTNKYDILNLQNSKAVRQMFAKQGMPDSSVSEMVVLSTKVVKINRKGKDQERVLIVSNQNMCEYVKVGKTCLGLRQQLQLQAKQIRFAKKKKNLLTYILHLRDGVVIHPVITDCYQQLTKCKKFCVVTVDEESLVNVTWTRTYTNKVVRNLKIQNTLKAKGEKERGRDETSAKIGQEKINKLKYNTKKKKKKNF</sequence>